<dbReference type="Proteomes" id="UP001480595">
    <property type="component" value="Unassembled WGS sequence"/>
</dbReference>
<dbReference type="GO" id="GO:0016787">
    <property type="term" value="F:hydrolase activity"/>
    <property type="evidence" value="ECO:0007669"/>
    <property type="project" value="UniProtKB-KW"/>
</dbReference>
<feature type="compositionally biased region" description="Basic and acidic residues" evidence="5">
    <location>
        <begin position="1"/>
        <end position="17"/>
    </location>
</feature>
<evidence type="ECO:0000313" key="9">
    <source>
        <dbReference type="Proteomes" id="UP001480595"/>
    </source>
</evidence>
<evidence type="ECO:0000256" key="5">
    <source>
        <dbReference type="SAM" id="MobiDB-lite"/>
    </source>
</evidence>
<dbReference type="InterPro" id="IPR013780">
    <property type="entry name" value="Glyco_hydro_b"/>
</dbReference>
<dbReference type="Pfam" id="PF01055">
    <property type="entry name" value="Glyco_hydro_31_2nd"/>
    <property type="match status" value="1"/>
</dbReference>
<dbReference type="Gene3D" id="3.20.20.80">
    <property type="entry name" value="Glycosidases"/>
    <property type="match status" value="3"/>
</dbReference>
<dbReference type="Gene3D" id="2.60.40.1180">
    <property type="entry name" value="Golgi alpha-mannosidase II"/>
    <property type="match status" value="1"/>
</dbReference>
<feature type="domain" description="Glycoside hydrolase family 31 TIM barrel" evidence="6">
    <location>
        <begin position="201"/>
        <end position="398"/>
    </location>
</feature>
<evidence type="ECO:0000259" key="7">
    <source>
        <dbReference type="Pfam" id="PF21365"/>
    </source>
</evidence>
<accession>A0ABR1SVI0</accession>
<feature type="domain" description="Glycosyl hydrolase family 31 C-terminal" evidence="7">
    <location>
        <begin position="490"/>
        <end position="600"/>
    </location>
</feature>
<protein>
    <recommendedName>
        <fullName evidence="3">alpha-glucosidase</fullName>
        <ecNumber evidence="3">3.2.1.20</ecNumber>
    </recommendedName>
</protein>
<comment type="caution">
    <text evidence="8">The sequence shown here is derived from an EMBL/GenBank/DDBJ whole genome shotgun (WGS) entry which is preliminary data.</text>
</comment>
<dbReference type="SUPFAM" id="SSF51445">
    <property type="entry name" value="(Trans)glycosidases"/>
    <property type="match status" value="1"/>
</dbReference>
<evidence type="ECO:0000256" key="1">
    <source>
        <dbReference type="ARBA" id="ARBA00001657"/>
    </source>
</evidence>
<evidence type="ECO:0000256" key="3">
    <source>
        <dbReference type="ARBA" id="ARBA00012741"/>
    </source>
</evidence>
<reference evidence="8 9" key="1">
    <citation type="submission" date="2023-01" db="EMBL/GenBank/DDBJ databases">
        <title>Analysis of 21 Apiospora genomes using comparative genomics revels a genus with tremendous synthesis potential of carbohydrate active enzymes and secondary metabolites.</title>
        <authorList>
            <person name="Sorensen T."/>
        </authorList>
    </citation>
    <scope>NUCLEOTIDE SEQUENCE [LARGE SCALE GENOMIC DNA]</scope>
    <source>
        <strain evidence="8 9">CBS 135458</strain>
    </source>
</reference>
<comment type="catalytic activity">
    <reaction evidence="1">
        <text>Hydrolysis of terminal, non-reducing (1-&gt;4)-linked alpha-D-glucose residues with release of alpha-D-glucose.</text>
        <dbReference type="EC" id="3.2.1.20"/>
    </reaction>
</comment>
<organism evidence="8 9">
    <name type="scientific">Apiospora phragmitis</name>
    <dbReference type="NCBI Taxonomy" id="2905665"/>
    <lineage>
        <taxon>Eukaryota</taxon>
        <taxon>Fungi</taxon>
        <taxon>Dikarya</taxon>
        <taxon>Ascomycota</taxon>
        <taxon>Pezizomycotina</taxon>
        <taxon>Sordariomycetes</taxon>
        <taxon>Xylariomycetidae</taxon>
        <taxon>Amphisphaeriales</taxon>
        <taxon>Apiosporaceae</taxon>
        <taxon>Apiospora</taxon>
    </lineage>
</organism>
<evidence type="ECO:0000256" key="2">
    <source>
        <dbReference type="ARBA" id="ARBA00007806"/>
    </source>
</evidence>
<proteinExistence type="inferred from homology"/>
<gene>
    <name evidence="8" type="ORF">PG994_015085</name>
</gene>
<dbReference type="EC" id="3.2.1.20" evidence="3"/>
<name>A0ABR1SVI0_9PEZI</name>
<dbReference type="InterPro" id="IPR000322">
    <property type="entry name" value="Glyco_hydro_31_TIM"/>
</dbReference>
<dbReference type="InterPro" id="IPR017853">
    <property type="entry name" value="GH"/>
</dbReference>
<dbReference type="PANTHER" id="PTHR22762:SF120">
    <property type="entry name" value="HETEROGLYCAN GLUCOSIDASE 1"/>
    <property type="match status" value="1"/>
</dbReference>
<dbReference type="RefSeq" id="XP_066708170.1">
    <property type="nucleotide sequence ID" value="XM_066866494.1"/>
</dbReference>
<keyword evidence="4" id="KW-0326">Glycosidase</keyword>
<dbReference type="Pfam" id="PF21365">
    <property type="entry name" value="Glyco_hydro_31_3rd"/>
    <property type="match status" value="1"/>
</dbReference>
<dbReference type="GeneID" id="92099557"/>
<evidence type="ECO:0000259" key="6">
    <source>
        <dbReference type="Pfam" id="PF01055"/>
    </source>
</evidence>
<dbReference type="PANTHER" id="PTHR22762">
    <property type="entry name" value="ALPHA-GLUCOSIDASE"/>
    <property type="match status" value="1"/>
</dbReference>
<keyword evidence="9" id="KW-1185">Reference proteome</keyword>
<evidence type="ECO:0000256" key="4">
    <source>
        <dbReference type="RuleBase" id="RU361185"/>
    </source>
</evidence>
<dbReference type="InterPro" id="IPR048395">
    <property type="entry name" value="Glyco_hydro_31_C"/>
</dbReference>
<keyword evidence="4 8" id="KW-0378">Hydrolase</keyword>
<dbReference type="EMBL" id="JAQQWL010000016">
    <property type="protein sequence ID" value="KAK8038318.1"/>
    <property type="molecule type" value="Genomic_DNA"/>
</dbReference>
<evidence type="ECO:0000313" key="8">
    <source>
        <dbReference type="EMBL" id="KAK8038318.1"/>
    </source>
</evidence>
<feature type="region of interest" description="Disordered" evidence="5">
    <location>
        <begin position="1"/>
        <end position="21"/>
    </location>
</feature>
<comment type="similarity">
    <text evidence="2 4">Belongs to the glycosyl hydrolase 31 family.</text>
</comment>
<sequence length="795" mass="90749">MARHDDPDYDNQPKSRDPFTFQPAMTSFRMWPAGRLLPIIPIMSSIMPKIRRAKTGSQTPSPTTAEGLKWRVELKPIGDQFYLLQSIRTEPDGSETIVVQLWIQRNPFKITAIRSIASTGTVNSRPTLQHPALDSPESIPAAEGRVNAIIWETKSRALLYQEDATILNVDKPLTAKYLGITKDAMAMIPRKWSSTIPPSTRTGGFPLNGMHIDVDMQRNYKTFTIDTRPGHFPDPKAMFNRLRAQGVKCSTNITPVISIKEEEDFVYETYNSAWRGSGKTGDSYHDNYFVRDVRDNDPSVDPVNEELYLEFGKGTRYLQNPNTDRPEYGDNYDFAANRNSGWPFHGGVDYGGTKGSPGFYPNLNDREVRKWWGQQYQYLFDQGLEFVWQDTTSPCMAQQYGDMKSWPFRLLLDSDGWPNDPIAKDKRKGKKWFQEPFEYENYRIENDYKIPNDQKTVYRAVLPVTKYLVRLRYSLIQLLYNAMFENAIRGLPIARSIVISDPLDPSLFASNEWYTGHQYTVGKDLLDVPVMQRQSEKGSVTSVYLPYPDAWYTMNLRPDTDPNAPGAPLEPKVRGGAYIDYNEAQLPYVTPMYIHEGAIIPQQEVRQSVPDRTRTDIPGLAEEPAIPVTIHIYPGKDNNYSMYIDDDVSRQSAPANDWLAMQQANITEAVSRKLVNAYGDPKAQSQFREVQIAQTSKWQIDAQAGVSTWRDVRTIRVDTPVGSGFSDDEGRRTVGDEYRLAIWHAKDVDLDSIDIRAEQCSASYVPWTNRDLRVTLVRIPIEEWRKAEVVITTTV</sequence>